<dbReference type="InterPro" id="IPR049258">
    <property type="entry name" value="ODAD1_CC"/>
</dbReference>
<feature type="coiled-coil region" evidence="5">
    <location>
        <begin position="92"/>
        <end position="126"/>
    </location>
</feature>
<feature type="compositionally biased region" description="Basic and acidic residues" evidence="6">
    <location>
        <begin position="688"/>
        <end position="698"/>
    </location>
</feature>
<dbReference type="AlphaFoldDB" id="A0A7R9P2S4"/>
<evidence type="ECO:0000259" key="7">
    <source>
        <dbReference type="PROSITE" id="PS51193"/>
    </source>
</evidence>
<keyword evidence="3" id="KW-0067">ATP-binding</keyword>
<feature type="domain" description="Helicase ATP-binding" evidence="7">
    <location>
        <begin position="565"/>
        <end position="957"/>
    </location>
</feature>
<reference evidence="8" key="1">
    <citation type="submission" date="2020-11" db="EMBL/GenBank/DDBJ databases">
        <authorList>
            <person name="Tran Van P."/>
        </authorList>
    </citation>
    <scope>NUCLEOTIDE SEQUENCE</scope>
</reference>
<evidence type="ECO:0000256" key="3">
    <source>
        <dbReference type="ARBA" id="ARBA00022840"/>
    </source>
</evidence>
<name>A0A7R9P2S4_TIMCA</name>
<dbReference type="SMART" id="SM00488">
    <property type="entry name" value="DEXDc2"/>
    <property type="match status" value="1"/>
</dbReference>
<dbReference type="GO" id="GO:0005634">
    <property type="term" value="C:nucleus"/>
    <property type="evidence" value="ECO:0007669"/>
    <property type="project" value="TreeGrafter"/>
</dbReference>
<keyword evidence="1" id="KW-0547">Nucleotide-binding</keyword>
<dbReference type="GO" id="GO:0003677">
    <property type="term" value="F:DNA binding"/>
    <property type="evidence" value="ECO:0007669"/>
    <property type="project" value="InterPro"/>
</dbReference>
<dbReference type="EMBL" id="OE179115">
    <property type="protein sequence ID" value="CAD7567513.1"/>
    <property type="molecule type" value="Genomic_DNA"/>
</dbReference>
<evidence type="ECO:0000256" key="1">
    <source>
        <dbReference type="ARBA" id="ARBA00022741"/>
    </source>
</evidence>
<accession>A0A7R9P2S4</accession>
<dbReference type="InterPro" id="IPR010614">
    <property type="entry name" value="RAD3-like_helicase_DEAD"/>
</dbReference>
<dbReference type="GO" id="GO:0034085">
    <property type="term" value="P:establishment of sister chromatid cohesion"/>
    <property type="evidence" value="ECO:0007669"/>
    <property type="project" value="TreeGrafter"/>
</dbReference>
<evidence type="ECO:0000256" key="5">
    <source>
        <dbReference type="SAM" id="Coils"/>
    </source>
</evidence>
<dbReference type="PANTHER" id="PTHR11472:SF41">
    <property type="entry name" value="ATP-DEPENDENT DNA HELICASE DDX11-RELATED"/>
    <property type="match status" value="1"/>
</dbReference>
<dbReference type="InterPro" id="IPR045028">
    <property type="entry name" value="DinG/Rad3-like"/>
</dbReference>
<evidence type="ECO:0000313" key="8">
    <source>
        <dbReference type="EMBL" id="CAD7567513.1"/>
    </source>
</evidence>
<proteinExistence type="predicted"/>
<gene>
    <name evidence="8" type="ORF">TCMB3V08_LOCUS311</name>
</gene>
<keyword evidence="2" id="KW-0378">Hydrolase</keyword>
<dbReference type="SUPFAM" id="SSF52540">
    <property type="entry name" value="P-loop containing nucleoside triphosphate hydrolases"/>
    <property type="match status" value="1"/>
</dbReference>
<keyword evidence="4 5" id="KW-0175">Coiled coil</keyword>
<dbReference type="GO" id="GO:0005524">
    <property type="term" value="F:ATP binding"/>
    <property type="evidence" value="ECO:0007669"/>
    <property type="project" value="UniProtKB-KW"/>
</dbReference>
<dbReference type="Gene3D" id="3.40.50.300">
    <property type="entry name" value="P-loop containing nucleotide triphosphate hydrolases"/>
    <property type="match status" value="2"/>
</dbReference>
<dbReference type="InterPro" id="IPR014013">
    <property type="entry name" value="Helic_SF1/SF2_ATP-bd_DinG/Rad3"/>
</dbReference>
<evidence type="ECO:0000256" key="4">
    <source>
        <dbReference type="ARBA" id="ARBA00023054"/>
    </source>
</evidence>
<dbReference type="GO" id="GO:0016818">
    <property type="term" value="F:hydrolase activity, acting on acid anhydrides, in phosphorus-containing anhydrides"/>
    <property type="evidence" value="ECO:0007669"/>
    <property type="project" value="InterPro"/>
</dbReference>
<sequence>MNDEQQRVYNLELHTAKKELQDLQRHYFNLRISDKYKMDMAQMYLKRQRKMIGFLESENEDLLTNARVAGSNGKEAAAAEIKAVIKDRLAHMEQYKSKIKIERTQLKELQTQIIKLEKELNRVKVKDKMSEHAILARAVEYEHLLNRLKCRLEVGHDKFGVMLSENKSLRHEITFLLQERHNFNAVYSSLVTLYTKGITFISSLNEQAILTFCRREEACKQLKKLKCNELEETKMVSNEINDLIREEDDYIKFHKFMAFKNSLRVLNNLEERIRLKREKQFAEEINMVERYTVLINKIIHLTGEKDLKQLIRDFQKKEESNFSLYTNVIILNEEVQKIEHSIQCLNNDTETCWQKIRQEKQCHREKMFDLKVLLEESRSATNKANEKKAGCEQKMETLMKGLETIFALLGGDRGHMLTKLGDNTHVSLPNVEMHLIAIEFRINELLNVLSYLQDRESLVGLELYRLYYPLEDEDSQIYNRLEQWKVEIKQMAVTTPCALCVEQQELAKEEKKWDGRLQLPLAKEELKLDLNERANRLETILHNVSVCLLPKSRQICENQEEKLFVPEEFPFPFTPYSIQKDFMKSLYIALEERKLGIFESPTGTGKSLSVICGALTWLCNHEERERRTLSSICNSLIDAKNQLNKASGDDWLNQQTEEVKITQKLKEVQSQLSKIKLRDEKLETLKRNYGRKNQEKQFQKQSSSVKNDLSEETSSNEPYEDIDIILEDCDVETNDDFDSDKEQEEDEESLGTKIFFCSRTHSQLSQFVGEVQRSPYGSDIRLVSLASRQNYCINKSVQKLKSVTLVNERSVKHILLTVKKSKCLTGCPYFQPRAVERLRDDVLTEVQDVEQLVAKGQHLSACPYYGSRAAIKDAQVVVVPYNTLLHKSTREACGISLRGNVLIIDEAHNLLDTISHIHSSELTGHQLTHSHSQLTQYRDRFHSRFGATTLLHLNQVIFIIGKLIRMLDSAHPAYTETISANPLLSVLSFLESLTNHSEDGRIVCSRQTTVGKGSVKFLLLNPAAHFSDVVKEAR</sequence>
<dbReference type="InterPro" id="IPR027417">
    <property type="entry name" value="P-loop_NTPase"/>
</dbReference>
<evidence type="ECO:0000256" key="2">
    <source>
        <dbReference type="ARBA" id="ARBA00022801"/>
    </source>
</evidence>
<feature type="compositionally biased region" description="Polar residues" evidence="6">
    <location>
        <begin position="699"/>
        <end position="717"/>
    </location>
</feature>
<protein>
    <submittedName>
        <fullName evidence="8">(California timema) hypothetical protein</fullName>
    </submittedName>
</protein>
<dbReference type="PROSITE" id="PS51193">
    <property type="entry name" value="HELICASE_ATP_BIND_2"/>
    <property type="match status" value="1"/>
</dbReference>
<dbReference type="Pfam" id="PF21773">
    <property type="entry name" value="ODAD1_CC"/>
    <property type="match status" value="1"/>
</dbReference>
<feature type="region of interest" description="Disordered" evidence="6">
    <location>
        <begin position="688"/>
        <end position="717"/>
    </location>
</feature>
<dbReference type="Pfam" id="PF06733">
    <property type="entry name" value="DEAD_2"/>
    <property type="match status" value="1"/>
</dbReference>
<evidence type="ECO:0000256" key="6">
    <source>
        <dbReference type="SAM" id="MobiDB-lite"/>
    </source>
</evidence>
<dbReference type="PANTHER" id="PTHR11472">
    <property type="entry name" value="DNA REPAIR DEAD HELICASE RAD3/XP-D SUBFAMILY MEMBER"/>
    <property type="match status" value="1"/>
</dbReference>
<organism evidence="8">
    <name type="scientific">Timema californicum</name>
    <name type="common">California timema</name>
    <name type="synonym">Walking stick</name>
    <dbReference type="NCBI Taxonomy" id="61474"/>
    <lineage>
        <taxon>Eukaryota</taxon>
        <taxon>Metazoa</taxon>
        <taxon>Ecdysozoa</taxon>
        <taxon>Arthropoda</taxon>
        <taxon>Hexapoda</taxon>
        <taxon>Insecta</taxon>
        <taxon>Pterygota</taxon>
        <taxon>Neoptera</taxon>
        <taxon>Polyneoptera</taxon>
        <taxon>Phasmatodea</taxon>
        <taxon>Timematodea</taxon>
        <taxon>Timematoidea</taxon>
        <taxon>Timematidae</taxon>
        <taxon>Timema</taxon>
    </lineage>
</organism>
<dbReference type="InterPro" id="IPR006554">
    <property type="entry name" value="Helicase-like_DEXD_c2"/>
</dbReference>
<dbReference type="GO" id="GO:0003678">
    <property type="term" value="F:DNA helicase activity"/>
    <property type="evidence" value="ECO:0007669"/>
    <property type="project" value="InterPro"/>
</dbReference>